<evidence type="ECO:0000256" key="10">
    <source>
        <dbReference type="HAMAP-Rule" id="MF_01043"/>
    </source>
</evidence>
<evidence type="ECO:0000256" key="9">
    <source>
        <dbReference type="ARBA" id="ARBA00023264"/>
    </source>
</evidence>
<dbReference type="RefSeq" id="WP_068135446.1">
    <property type="nucleotide sequence ID" value="NZ_AP014924.1"/>
</dbReference>
<evidence type="ECO:0000313" key="11">
    <source>
        <dbReference type="EMBL" id="BAS27072.1"/>
    </source>
</evidence>
<keyword evidence="4 10" id="KW-0812">Transmembrane</keyword>
<dbReference type="KEGG" id="lpil:LIP_1215"/>
<evidence type="ECO:0000256" key="7">
    <source>
        <dbReference type="ARBA" id="ARBA00023136"/>
    </source>
</evidence>
<keyword evidence="5 10" id="KW-1133">Transmembrane helix</keyword>
<dbReference type="OrthoDB" id="9777124at2"/>
<accession>A0A0K2SJ63</accession>
<dbReference type="UniPathway" id="UPA00085"/>
<evidence type="ECO:0000313" key="12">
    <source>
        <dbReference type="Proteomes" id="UP000065807"/>
    </source>
</evidence>
<keyword evidence="3 10" id="KW-0808">Transferase</keyword>
<comment type="pathway">
    <text evidence="10">Lipid metabolism; phospholipid metabolism.</text>
</comment>
<dbReference type="PATRIC" id="fig|1555112.3.peg.1263"/>
<dbReference type="InterPro" id="IPR003811">
    <property type="entry name" value="G3P_acylTferase_PlsY"/>
</dbReference>
<evidence type="ECO:0000256" key="5">
    <source>
        <dbReference type="ARBA" id="ARBA00022989"/>
    </source>
</evidence>
<dbReference type="EC" id="2.3.1.275" evidence="10"/>
<keyword evidence="7 10" id="KW-0472">Membrane</keyword>
<sequence length="203" mass="20789">MAWTTGLLWAGLLVGSYLVGSIPFALIMGKVLRGVDVRHGGSGNVGSTNLLRLAGWLPAALAFSLDLLKGTLPALAGAWLAGPVGGLMAGLAAVAGHNWSVYLRGRGGKGVATSLGVLLAVAPVAALVAVALFLLVVVLTRYVSLGSITASLSVPVALWLLGAGWYEVGLGGLLTALLVLRHRPNIARLLAGTENRFRSPRPS</sequence>
<name>A0A0K2SJ63_LIMPI</name>
<dbReference type="GO" id="GO:0043772">
    <property type="term" value="F:acyl-phosphate glycerol-3-phosphate acyltransferase activity"/>
    <property type="evidence" value="ECO:0007669"/>
    <property type="project" value="UniProtKB-UniRule"/>
</dbReference>
<keyword evidence="2 10" id="KW-0444">Lipid biosynthesis</keyword>
<comment type="catalytic activity">
    <reaction evidence="10">
        <text>an acyl phosphate + sn-glycerol 3-phosphate = a 1-acyl-sn-glycero-3-phosphate + phosphate</text>
        <dbReference type="Rhea" id="RHEA:34075"/>
        <dbReference type="ChEBI" id="CHEBI:43474"/>
        <dbReference type="ChEBI" id="CHEBI:57597"/>
        <dbReference type="ChEBI" id="CHEBI:57970"/>
        <dbReference type="ChEBI" id="CHEBI:59918"/>
        <dbReference type="EC" id="2.3.1.275"/>
    </reaction>
</comment>
<evidence type="ECO:0000256" key="6">
    <source>
        <dbReference type="ARBA" id="ARBA00023098"/>
    </source>
</evidence>
<proteinExistence type="inferred from homology"/>
<reference evidence="12" key="1">
    <citation type="submission" date="2015-07" db="EMBL/GenBank/DDBJ databases">
        <title>Complete genome sequence and phylogenetic analysis of Limnochorda pilosa.</title>
        <authorList>
            <person name="Watanabe M."/>
            <person name="Kojima H."/>
            <person name="Fukui M."/>
        </authorList>
    </citation>
    <scope>NUCLEOTIDE SEQUENCE [LARGE SCALE GENOMIC DNA]</scope>
    <source>
        <strain evidence="12">HC45</strain>
    </source>
</reference>
<comment type="function">
    <text evidence="10">Catalyzes the transfer of an acyl group from acyl-phosphate (acyl-PO(4)) to glycerol-3-phosphate (G3P) to form lysophosphatidic acid (LPA). This enzyme utilizes acyl-phosphate as fatty acyl donor, but not acyl-CoA or acyl-ACP.</text>
</comment>
<evidence type="ECO:0000256" key="2">
    <source>
        <dbReference type="ARBA" id="ARBA00022516"/>
    </source>
</evidence>
<dbReference type="STRING" id="1555112.LIP_1215"/>
<organism evidence="11 12">
    <name type="scientific">Limnochorda pilosa</name>
    <dbReference type="NCBI Taxonomy" id="1555112"/>
    <lineage>
        <taxon>Bacteria</taxon>
        <taxon>Bacillati</taxon>
        <taxon>Bacillota</taxon>
        <taxon>Limnochordia</taxon>
        <taxon>Limnochordales</taxon>
        <taxon>Limnochordaceae</taxon>
        <taxon>Limnochorda</taxon>
    </lineage>
</organism>
<dbReference type="PANTHER" id="PTHR30309">
    <property type="entry name" value="INNER MEMBRANE PROTEIN YGIH"/>
    <property type="match status" value="1"/>
</dbReference>
<keyword evidence="12" id="KW-1185">Reference proteome</keyword>
<comment type="subunit">
    <text evidence="10">Probably interacts with PlsX.</text>
</comment>
<dbReference type="PANTHER" id="PTHR30309:SF0">
    <property type="entry name" value="GLYCEROL-3-PHOSPHATE ACYLTRANSFERASE-RELATED"/>
    <property type="match status" value="1"/>
</dbReference>
<keyword evidence="6 10" id="KW-0443">Lipid metabolism</keyword>
<keyword evidence="1 10" id="KW-1003">Cell membrane</keyword>
<feature type="transmembrane region" description="Helical" evidence="10">
    <location>
        <begin position="6"/>
        <end position="29"/>
    </location>
</feature>
<evidence type="ECO:0000256" key="8">
    <source>
        <dbReference type="ARBA" id="ARBA00023209"/>
    </source>
</evidence>
<dbReference type="Pfam" id="PF02660">
    <property type="entry name" value="G3P_acyltransf"/>
    <property type="match status" value="1"/>
</dbReference>
<dbReference type="GO" id="GO:0005886">
    <property type="term" value="C:plasma membrane"/>
    <property type="evidence" value="ECO:0007669"/>
    <property type="project" value="UniProtKB-SubCell"/>
</dbReference>
<dbReference type="AlphaFoldDB" id="A0A0K2SJ63"/>
<dbReference type="GO" id="GO:0008654">
    <property type="term" value="P:phospholipid biosynthetic process"/>
    <property type="evidence" value="ECO:0007669"/>
    <property type="project" value="UniProtKB-UniRule"/>
</dbReference>
<gene>
    <name evidence="10" type="primary">plsY</name>
    <name evidence="11" type="ORF">LIP_1215</name>
</gene>
<keyword evidence="8 10" id="KW-0594">Phospholipid biosynthesis</keyword>
<dbReference type="EMBL" id="AP014924">
    <property type="protein sequence ID" value="BAS27072.1"/>
    <property type="molecule type" value="Genomic_DNA"/>
</dbReference>
<dbReference type="Proteomes" id="UP000065807">
    <property type="component" value="Chromosome"/>
</dbReference>
<evidence type="ECO:0000256" key="1">
    <source>
        <dbReference type="ARBA" id="ARBA00022475"/>
    </source>
</evidence>
<evidence type="ECO:0000256" key="3">
    <source>
        <dbReference type="ARBA" id="ARBA00022679"/>
    </source>
</evidence>
<dbReference type="SMART" id="SM01207">
    <property type="entry name" value="G3P_acyltransf"/>
    <property type="match status" value="1"/>
</dbReference>
<keyword evidence="9 10" id="KW-1208">Phospholipid metabolism</keyword>
<dbReference type="HAMAP" id="MF_01043">
    <property type="entry name" value="PlsY"/>
    <property type="match status" value="1"/>
</dbReference>
<comment type="subcellular location">
    <subcellularLocation>
        <location evidence="10">Cell membrane</location>
        <topology evidence="10">Multi-pass membrane protein</topology>
    </subcellularLocation>
</comment>
<dbReference type="NCBIfam" id="TIGR00023">
    <property type="entry name" value="glycerol-3-phosphate 1-O-acyltransferase PlsY"/>
    <property type="match status" value="1"/>
</dbReference>
<protein>
    <recommendedName>
        <fullName evidence="10">Glycerol-3-phosphate acyltransferase</fullName>
    </recommendedName>
    <alternativeName>
        <fullName evidence="10">Acyl-PO4 G3P acyltransferase</fullName>
    </alternativeName>
    <alternativeName>
        <fullName evidence="10">Acyl-phosphate--glycerol-3-phosphate acyltransferase</fullName>
    </alternativeName>
    <alternativeName>
        <fullName evidence="10">G3P acyltransferase</fullName>
        <shortName evidence="10">GPAT</shortName>
        <ecNumber evidence="10">2.3.1.275</ecNumber>
    </alternativeName>
    <alternativeName>
        <fullName evidence="10">Lysophosphatidic acid synthase</fullName>
        <shortName evidence="10">LPA synthase</shortName>
    </alternativeName>
</protein>
<feature type="transmembrane region" description="Helical" evidence="10">
    <location>
        <begin position="115"/>
        <end position="138"/>
    </location>
</feature>
<feature type="transmembrane region" description="Helical" evidence="10">
    <location>
        <begin position="158"/>
        <end position="180"/>
    </location>
</feature>
<feature type="transmembrane region" description="Helical" evidence="10">
    <location>
        <begin position="74"/>
        <end position="94"/>
    </location>
</feature>
<evidence type="ECO:0000256" key="4">
    <source>
        <dbReference type="ARBA" id="ARBA00022692"/>
    </source>
</evidence>
<reference evidence="12" key="2">
    <citation type="journal article" date="2016" name="Int. J. Syst. Evol. Microbiol.">
        <title>Complete genome sequence and cell structure of Limnochorda pilosa, a Gram-negative spore-former within the phylum Firmicutes.</title>
        <authorList>
            <person name="Watanabe M."/>
            <person name="Kojima H."/>
            <person name="Fukui M."/>
        </authorList>
    </citation>
    <scope>NUCLEOTIDE SEQUENCE [LARGE SCALE GENOMIC DNA]</scope>
    <source>
        <strain evidence="12">HC45</strain>
    </source>
</reference>
<comment type="similarity">
    <text evidence="10">Belongs to the PlsY family.</text>
</comment>